<feature type="transmembrane region" description="Helical" evidence="1">
    <location>
        <begin position="319"/>
        <end position="344"/>
    </location>
</feature>
<dbReference type="EMBL" id="CAXKWB010020018">
    <property type="protein sequence ID" value="CAL4122369.1"/>
    <property type="molecule type" value="Genomic_DNA"/>
</dbReference>
<dbReference type="Proteomes" id="UP001497623">
    <property type="component" value="Unassembled WGS sequence"/>
</dbReference>
<keyword evidence="1" id="KW-1133">Transmembrane helix</keyword>
<name>A0AAV2RB81_MEGNR</name>
<evidence type="ECO:0000313" key="3">
    <source>
        <dbReference type="Proteomes" id="UP001497623"/>
    </source>
</evidence>
<proteinExistence type="predicted"/>
<keyword evidence="1" id="KW-0812">Transmembrane</keyword>
<evidence type="ECO:0000256" key="1">
    <source>
        <dbReference type="SAM" id="Phobius"/>
    </source>
</evidence>
<gene>
    <name evidence="2" type="ORF">MNOR_LOCUS23091</name>
</gene>
<organism evidence="2 3">
    <name type="scientific">Meganyctiphanes norvegica</name>
    <name type="common">Northern krill</name>
    <name type="synonym">Thysanopoda norvegica</name>
    <dbReference type="NCBI Taxonomy" id="48144"/>
    <lineage>
        <taxon>Eukaryota</taxon>
        <taxon>Metazoa</taxon>
        <taxon>Ecdysozoa</taxon>
        <taxon>Arthropoda</taxon>
        <taxon>Crustacea</taxon>
        <taxon>Multicrustacea</taxon>
        <taxon>Malacostraca</taxon>
        <taxon>Eumalacostraca</taxon>
        <taxon>Eucarida</taxon>
        <taxon>Euphausiacea</taxon>
        <taxon>Euphausiidae</taxon>
        <taxon>Meganyctiphanes</taxon>
    </lineage>
</organism>
<dbReference type="AlphaFoldDB" id="A0AAV2RB81"/>
<reference evidence="2 3" key="1">
    <citation type="submission" date="2024-05" db="EMBL/GenBank/DDBJ databases">
        <authorList>
            <person name="Wallberg A."/>
        </authorList>
    </citation>
    <scope>NUCLEOTIDE SEQUENCE [LARGE SCALE GENOMIC DNA]</scope>
</reference>
<keyword evidence="1" id="KW-0472">Membrane</keyword>
<sequence>MAASSPTSNAESDCVSYAATYMKVGASIQYQAVPSPPQALPVAVYQVAPSATYQILDQDYYPLLCLNISCFPHGDYQTRRCSWEVAVGDYECLHHSSEGSTPLLSSGEDSYMMGPDPANYPIISRDIHGDVFIGLNGREMIMLAEVAVGDAEYIRLMNVSDRRSYVKFPTIDSISTDQHCVVLNPCTANSFDHVPWYLNMRQGDVLYLKSFPNVKAKISVYNVCAKEWAHGTGDEPLILSIPPNSWQQIDIKISRTSTEIVVAEQVHHQYKFQSLENSCDESVYIIAVAGASFSLNCETNITSAERIITDLDDTFGSGMWLWISIGAAILGLIVAMTVIVLYIIQKVKGNVNHPMHPYVRRISELRLLRQNSDYDQTHDQDSSTADPK</sequence>
<comment type="caution">
    <text evidence="2">The sequence shown here is derived from an EMBL/GenBank/DDBJ whole genome shotgun (WGS) entry which is preliminary data.</text>
</comment>
<keyword evidence="3" id="KW-1185">Reference proteome</keyword>
<evidence type="ECO:0000313" key="2">
    <source>
        <dbReference type="EMBL" id="CAL4122369.1"/>
    </source>
</evidence>
<protein>
    <submittedName>
        <fullName evidence="2">Uncharacterized protein</fullName>
    </submittedName>
</protein>
<accession>A0AAV2RB81</accession>